<name>A0A9D1DB29_9FIRM</name>
<dbReference type="GO" id="GO:0008381">
    <property type="term" value="F:mechanosensitive monoatomic ion channel activity"/>
    <property type="evidence" value="ECO:0007669"/>
    <property type="project" value="InterPro"/>
</dbReference>
<evidence type="ECO:0000259" key="10">
    <source>
        <dbReference type="Pfam" id="PF21088"/>
    </source>
</evidence>
<evidence type="ECO:0000256" key="4">
    <source>
        <dbReference type="ARBA" id="ARBA00022692"/>
    </source>
</evidence>
<dbReference type="PANTHER" id="PTHR30221:SF1">
    <property type="entry name" value="SMALL-CONDUCTANCE MECHANOSENSITIVE CHANNEL"/>
    <property type="match status" value="1"/>
</dbReference>
<keyword evidence="5 7" id="KW-1133">Transmembrane helix</keyword>
<feature type="domain" description="Mechanosensitive ion channel MscS" evidence="8">
    <location>
        <begin position="110"/>
        <end position="174"/>
    </location>
</feature>
<dbReference type="EMBL" id="DVGK01000117">
    <property type="protein sequence ID" value="HIR14323.1"/>
    <property type="molecule type" value="Genomic_DNA"/>
</dbReference>
<evidence type="ECO:0000256" key="7">
    <source>
        <dbReference type="SAM" id="Phobius"/>
    </source>
</evidence>
<dbReference type="Gene3D" id="2.30.30.60">
    <property type="match status" value="1"/>
</dbReference>
<dbReference type="Proteomes" id="UP000886757">
    <property type="component" value="Unassembled WGS sequence"/>
</dbReference>
<dbReference type="InterPro" id="IPR045275">
    <property type="entry name" value="MscS_archaea/bacteria_type"/>
</dbReference>
<evidence type="ECO:0000256" key="6">
    <source>
        <dbReference type="ARBA" id="ARBA00023136"/>
    </source>
</evidence>
<organism evidence="11 12">
    <name type="scientific">Candidatus Choladousia intestinavium</name>
    <dbReference type="NCBI Taxonomy" id="2840727"/>
    <lineage>
        <taxon>Bacteria</taxon>
        <taxon>Bacillati</taxon>
        <taxon>Bacillota</taxon>
        <taxon>Clostridia</taxon>
        <taxon>Lachnospirales</taxon>
        <taxon>Lachnospiraceae</taxon>
        <taxon>Lachnospiraceae incertae sedis</taxon>
        <taxon>Candidatus Choladousia</taxon>
    </lineage>
</organism>
<evidence type="ECO:0000256" key="5">
    <source>
        <dbReference type="ARBA" id="ARBA00022989"/>
    </source>
</evidence>
<evidence type="ECO:0000256" key="1">
    <source>
        <dbReference type="ARBA" id="ARBA00004651"/>
    </source>
</evidence>
<dbReference type="SUPFAM" id="SSF82861">
    <property type="entry name" value="Mechanosensitive channel protein MscS (YggB), transmembrane region"/>
    <property type="match status" value="1"/>
</dbReference>
<dbReference type="AlphaFoldDB" id="A0A9D1DB29"/>
<proteinExistence type="inferred from homology"/>
<comment type="caution">
    <text evidence="11">The sequence shown here is derived from an EMBL/GenBank/DDBJ whole genome shotgun (WGS) entry which is preliminary data.</text>
</comment>
<comment type="similarity">
    <text evidence="2">Belongs to the MscS (TC 1.A.23) family.</text>
</comment>
<feature type="domain" description="Mechanosensitive ion channel transmembrane helices 2/3" evidence="10">
    <location>
        <begin position="67"/>
        <end position="107"/>
    </location>
</feature>
<feature type="transmembrane region" description="Helical" evidence="7">
    <location>
        <begin position="19"/>
        <end position="36"/>
    </location>
</feature>
<dbReference type="GO" id="GO:0005886">
    <property type="term" value="C:plasma membrane"/>
    <property type="evidence" value="ECO:0007669"/>
    <property type="project" value="UniProtKB-SubCell"/>
</dbReference>
<comment type="subcellular location">
    <subcellularLocation>
        <location evidence="1">Cell membrane</location>
        <topology evidence="1">Multi-pass membrane protein</topology>
    </subcellularLocation>
</comment>
<dbReference type="PANTHER" id="PTHR30221">
    <property type="entry name" value="SMALL-CONDUCTANCE MECHANOSENSITIVE CHANNEL"/>
    <property type="match status" value="1"/>
</dbReference>
<dbReference type="Pfam" id="PF21088">
    <property type="entry name" value="MS_channel_1st"/>
    <property type="match status" value="1"/>
</dbReference>
<dbReference type="Pfam" id="PF21082">
    <property type="entry name" value="MS_channel_3rd"/>
    <property type="match status" value="1"/>
</dbReference>
<dbReference type="PROSITE" id="PS01246">
    <property type="entry name" value="UPF0003"/>
    <property type="match status" value="1"/>
</dbReference>
<dbReference type="InterPro" id="IPR010920">
    <property type="entry name" value="LSM_dom_sf"/>
</dbReference>
<gene>
    <name evidence="11" type="ORF">IAB31_10435</name>
</gene>
<evidence type="ECO:0000259" key="8">
    <source>
        <dbReference type="Pfam" id="PF00924"/>
    </source>
</evidence>
<feature type="domain" description="Mechanosensitive ion channel MscS C-terminal" evidence="9">
    <location>
        <begin position="182"/>
        <end position="262"/>
    </location>
</feature>
<dbReference type="InterPro" id="IPR049142">
    <property type="entry name" value="MS_channel_1st"/>
</dbReference>
<evidence type="ECO:0000313" key="12">
    <source>
        <dbReference type="Proteomes" id="UP000886757"/>
    </source>
</evidence>
<dbReference type="InterPro" id="IPR006686">
    <property type="entry name" value="MscS_channel_CS"/>
</dbReference>
<reference evidence="11" key="2">
    <citation type="journal article" date="2021" name="PeerJ">
        <title>Extensive microbial diversity within the chicken gut microbiome revealed by metagenomics and culture.</title>
        <authorList>
            <person name="Gilroy R."/>
            <person name="Ravi A."/>
            <person name="Getino M."/>
            <person name="Pursley I."/>
            <person name="Horton D.L."/>
            <person name="Alikhan N.F."/>
            <person name="Baker D."/>
            <person name="Gharbi K."/>
            <person name="Hall N."/>
            <person name="Watson M."/>
            <person name="Adriaenssens E.M."/>
            <person name="Foster-Nyarko E."/>
            <person name="Jarju S."/>
            <person name="Secka A."/>
            <person name="Antonio M."/>
            <person name="Oren A."/>
            <person name="Chaudhuri R.R."/>
            <person name="La Ragione R."/>
            <person name="Hildebrand F."/>
            <person name="Pallen M.J."/>
        </authorList>
    </citation>
    <scope>NUCLEOTIDE SEQUENCE</scope>
    <source>
        <strain evidence="11">ChiSjej4B22-8148</strain>
    </source>
</reference>
<sequence>MEQVFEKAGNFAQQYLPDILKFGLKVILCIAVYFIGKKVIDQIVRVLKRALERARVQVGVITFTASITKITLYVVLILGIGSQFGLQESSVAAIVASGGVAIGLALQGGLSNLAGGFLILLFQPFRVGDYIITQGEEGTVSKIEILYTTLQSVDNRRIIVPNGNLANNVIVNVTGSDRRQLEVKVGISYRDNIQKAKEILGNLMEQDADVLGDRDKQVFVDELAESSVVIGMRCWVMTENYQPVRWRMNERIKEEFDQAGLTIPFPQREIWIQKPAGEEQE</sequence>
<keyword evidence="3" id="KW-1003">Cell membrane</keyword>
<dbReference type="SUPFAM" id="SSF50182">
    <property type="entry name" value="Sm-like ribonucleoproteins"/>
    <property type="match status" value="1"/>
</dbReference>
<keyword evidence="6 7" id="KW-0472">Membrane</keyword>
<evidence type="ECO:0000256" key="3">
    <source>
        <dbReference type="ARBA" id="ARBA00022475"/>
    </source>
</evidence>
<dbReference type="SUPFAM" id="SSF82689">
    <property type="entry name" value="Mechanosensitive channel protein MscS (YggB), C-terminal domain"/>
    <property type="match status" value="1"/>
</dbReference>
<dbReference type="InterPro" id="IPR011066">
    <property type="entry name" value="MscS_channel_C_sf"/>
</dbReference>
<evidence type="ECO:0000256" key="2">
    <source>
        <dbReference type="ARBA" id="ARBA00008017"/>
    </source>
</evidence>
<dbReference type="Pfam" id="PF00924">
    <property type="entry name" value="MS_channel_2nd"/>
    <property type="match status" value="1"/>
</dbReference>
<dbReference type="Gene3D" id="1.10.287.1260">
    <property type="match status" value="1"/>
</dbReference>
<evidence type="ECO:0000313" key="11">
    <source>
        <dbReference type="EMBL" id="HIR14323.1"/>
    </source>
</evidence>
<accession>A0A9D1DB29</accession>
<keyword evidence="4 7" id="KW-0812">Transmembrane</keyword>
<protein>
    <submittedName>
        <fullName evidence="11">Mechanosensitive ion channel family protein</fullName>
    </submittedName>
</protein>
<dbReference type="InterPro" id="IPR011014">
    <property type="entry name" value="MscS_channel_TM-2"/>
</dbReference>
<feature type="transmembrane region" description="Helical" evidence="7">
    <location>
        <begin position="56"/>
        <end position="80"/>
    </location>
</feature>
<evidence type="ECO:0000259" key="9">
    <source>
        <dbReference type="Pfam" id="PF21082"/>
    </source>
</evidence>
<dbReference type="InterPro" id="IPR023408">
    <property type="entry name" value="MscS_beta-dom_sf"/>
</dbReference>
<reference evidence="11" key="1">
    <citation type="submission" date="2020-10" db="EMBL/GenBank/DDBJ databases">
        <authorList>
            <person name="Gilroy R."/>
        </authorList>
    </citation>
    <scope>NUCLEOTIDE SEQUENCE</scope>
    <source>
        <strain evidence="11">ChiSjej4B22-8148</strain>
    </source>
</reference>
<dbReference type="Gene3D" id="3.30.70.100">
    <property type="match status" value="1"/>
</dbReference>
<dbReference type="InterPro" id="IPR049278">
    <property type="entry name" value="MS_channel_C"/>
</dbReference>
<dbReference type="InterPro" id="IPR006685">
    <property type="entry name" value="MscS_channel_2nd"/>
</dbReference>
<feature type="transmembrane region" description="Helical" evidence="7">
    <location>
        <begin position="92"/>
        <end position="122"/>
    </location>
</feature>